<evidence type="ECO:0000313" key="2">
    <source>
        <dbReference type="Proteomes" id="UP000300340"/>
    </source>
</evidence>
<dbReference type="Proteomes" id="UP000300340">
    <property type="component" value="Segment"/>
</dbReference>
<evidence type="ECO:0000313" key="1">
    <source>
        <dbReference type="EMBL" id="QCQ65306.1"/>
    </source>
</evidence>
<proteinExistence type="predicted"/>
<dbReference type="EMBL" id="MK796797">
    <property type="protein sequence ID" value="QCQ65306.1"/>
    <property type="molecule type" value="Genomic_DNA"/>
</dbReference>
<sequence>MDIKNKGDLIQAFVNKSEEVQRLNDQLGAADSQLSDLYEAIATDENLMELVHAGGITTAGGELIIFNNSSEELVICKCVSSYTIKDELNAEQLGIVNGYKPVSDAWFNAAKQELEYSETTLEKLLVQIGEEGCKLSEEQLKTLTEAEDRGNE</sequence>
<dbReference type="RefSeq" id="YP_010676977.1">
    <property type="nucleotide sequence ID" value="NC_071016.1"/>
</dbReference>
<dbReference type="GeneID" id="77953343"/>
<dbReference type="KEGG" id="vg:77953343"/>
<name>A0A4P8NMY1_9CAUD</name>
<accession>A0A4P8NMY1</accession>
<organism evidence="1 2">
    <name type="scientific">Shewanella phage X14</name>
    <dbReference type="NCBI Taxonomy" id="2576871"/>
    <lineage>
        <taxon>Viruses</taxon>
        <taxon>Duplodnaviria</taxon>
        <taxon>Heunggongvirae</taxon>
        <taxon>Uroviricota</taxon>
        <taxon>Caudoviricetes</taxon>
        <taxon>Bocovirus</taxon>
        <taxon>Bocovirus X14</taxon>
    </lineage>
</organism>
<protein>
    <submittedName>
        <fullName evidence="1">Coil containing protein</fullName>
    </submittedName>
</protein>
<reference evidence="1 2" key="1">
    <citation type="submission" date="2019-04" db="EMBL/GenBank/DDBJ databases">
        <title>Characterization and complete genome sequence analysis of a novel Podoviridae phage X14.</title>
        <authorList>
            <person name="Liu Y."/>
        </authorList>
    </citation>
    <scope>NUCLEOTIDE SEQUENCE [LARGE SCALE GENOMIC DNA]</scope>
</reference>
<keyword evidence="2" id="KW-1185">Reference proteome</keyword>